<dbReference type="OrthoDB" id="55683at2157"/>
<dbReference type="SUPFAM" id="SSF53146">
    <property type="entry name" value="Nitrogenase accessory factor-like"/>
    <property type="match status" value="1"/>
</dbReference>
<reference evidence="3 4" key="1">
    <citation type="submission" date="2015-12" db="EMBL/GenBank/DDBJ databases">
        <title>A stable core within a dynamic pangenome in Sulfolobus acidocaldarius.</title>
        <authorList>
            <person name="Anderson R."/>
            <person name="Kouris A."/>
            <person name="Seward C."/>
            <person name="Campbell K."/>
            <person name="Whitaker R."/>
        </authorList>
    </citation>
    <scope>NUCLEOTIDE SEQUENCE [LARGE SCALE GENOMIC DNA]</scope>
    <source>
        <strain evidence="1 4">GG12-C01-09</strain>
        <strain evidence="2 3">NG05B_CO5_07</strain>
    </source>
</reference>
<accession>A0A0U3F7X6</accession>
<proteinExistence type="predicted"/>
<dbReference type="PaxDb" id="1435377-SUSAZ_01980"/>
<evidence type="ECO:0000313" key="2">
    <source>
        <dbReference type="EMBL" id="ALU31971.1"/>
    </source>
</evidence>
<dbReference type="STRING" id="1435377.SUSAZ_01980"/>
<evidence type="ECO:0000313" key="1">
    <source>
        <dbReference type="EMBL" id="ALU29242.1"/>
    </source>
</evidence>
<dbReference type="OMA" id="QFLCPGS"/>
<evidence type="ECO:0000313" key="3">
    <source>
        <dbReference type="Proteomes" id="UP000060043"/>
    </source>
</evidence>
<dbReference type="GeneID" id="14550915"/>
<dbReference type="AlphaFoldDB" id="A0A0U3F7X6"/>
<dbReference type="EMBL" id="CP013695">
    <property type="protein sequence ID" value="ALU31971.1"/>
    <property type="molecule type" value="Genomic_DNA"/>
</dbReference>
<evidence type="ECO:0000313" key="4">
    <source>
        <dbReference type="Proteomes" id="UP000065473"/>
    </source>
</evidence>
<dbReference type="InterPro" id="IPR036105">
    <property type="entry name" value="DiNase_FeMo-co_biosyn_sf"/>
</dbReference>
<gene>
    <name evidence="1" type="ORF">ATY89_04355</name>
    <name evidence="2" type="ORF">ATZ20_07380</name>
</gene>
<dbReference type="EMBL" id="CP013694">
    <property type="protein sequence ID" value="ALU29242.1"/>
    <property type="molecule type" value="Genomic_DNA"/>
</dbReference>
<dbReference type="Proteomes" id="UP000060043">
    <property type="component" value="Chromosome"/>
</dbReference>
<sequence>MRIAVTYDKEYNLKPLDEAEIIGIIDEEKKEVEQYENAGMGSKEATMDIILNAINPPPEAIIVGKQFLCPGSYMMSHGRIKYVPTELKTLNDVLNNLETVKKNMTEELEEDMYAEEHFHHHHHHGYGF</sequence>
<protein>
    <submittedName>
        <fullName evidence="1">Uncharacterized protein</fullName>
    </submittedName>
</protein>
<organism evidence="1 4">
    <name type="scientific">Sulfolobus acidocaldarius</name>
    <dbReference type="NCBI Taxonomy" id="2285"/>
    <lineage>
        <taxon>Archaea</taxon>
        <taxon>Thermoproteota</taxon>
        <taxon>Thermoprotei</taxon>
        <taxon>Sulfolobales</taxon>
        <taxon>Sulfolobaceae</taxon>
        <taxon>Sulfolobus</taxon>
    </lineage>
</organism>
<dbReference type="RefSeq" id="WP_011277304.1">
    <property type="nucleotide sequence ID" value="NZ_BHWZ01000001.1"/>
</dbReference>
<name>A0A0U3F7X6_9CREN</name>
<dbReference type="Proteomes" id="UP000065473">
    <property type="component" value="Chromosome"/>
</dbReference>